<organism evidence="1 2">
    <name type="scientific">Gimesia alba</name>
    <dbReference type="NCBI Taxonomy" id="2527973"/>
    <lineage>
        <taxon>Bacteria</taxon>
        <taxon>Pseudomonadati</taxon>
        <taxon>Planctomycetota</taxon>
        <taxon>Planctomycetia</taxon>
        <taxon>Planctomycetales</taxon>
        <taxon>Planctomycetaceae</taxon>
        <taxon>Gimesia</taxon>
    </lineage>
</organism>
<dbReference type="EMBL" id="CP036269">
    <property type="protein sequence ID" value="QDT41179.1"/>
    <property type="molecule type" value="Genomic_DNA"/>
</dbReference>
<sequence>MLRIQETKIQTFLPILLDPGGWGSLILKLPVEIDWKDSVKPASADRFPVENISVYPHRRGDSSVPRQWIFPGDFQLIQAGIDRDITRIAFHSELAATDDFPDFDQRQFFKAGL</sequence>
<protein>
    <submittedName>
        <fullName evidence="1">Uncharacterized protein</fullName>
    </submittedName>
</protein>
<dbReference type="AlphaFoldDB" id="A0A517RBC4"/>
<name>A0A517RBC4_9PLAN</name>
<dbReference type="KEGG" id="gaz:Pan241w_12390"/>
<proteinExistence type="predicted"/>
<keyword evidence="2" id="KW-1185">Reference proteome</keyword>
<evidence type="ECO:0000313" key="2">
    <source>
        <dbReference type="Proteomes" id="UP000317171"/>
    </source>
</evidence>
<gene>
    <name evidence="1" type="ORF">Pan241w_12390</name>
</gene>
<reference evidence="1 2" key="1">
    <citation type="submission" date="2019-02" db="EMBL/GenBank/DDBJ databases">
        <title>Deep-cultivation of Planctomycetes and their phenomic and genomic characterization uncovers novel biology.</title>
        <authorList>
            <person name="Wiegand S."/>
            <person name="Jogler M."/>
            <person name="Boedeker C."/>
            <person name="Pinto D."/>
            <person name="Vollmers J."/>
            <person name="Rivas-Marin E."/>
            <person name="Kohn T."/>
            <person name="Peeters S.H."/>
            <person name="Heuer A."/>
            <person name="Rast P."/>
            <person name="Oberbeckmann S."/>
            <person name="Bunk B."/>
            <person name="Jeske O."/>
            <person name="Meyerdierks A."/>
            <person name="Storesund J.E."/>
            <person name="Kallscheuer N."/>
            <person name="Luecker S."/>
            <person name="Lage O.M."/>
            <person name="Pohl T."/>
            <person name="Merkel B.J."/>
            <person name="Hornburger P."/>
            <person name="Mueller R.-W."/>
            <person name="Bruemmer F."/>
            <person name="Labrenz M."/>
            <person name="Spormann A.M."/>
            <person name="Op den Camp H."/>
            <person name="Overmann J."/>
            <person name="Amann R."/>
            <person name="Jetten M.S.M."/>
            <person name="Mascher T."/>
            <person name="Medema M.H."/>
            <person name="Devos D.P."/>
            <person name="Kaster A.-K."/>
            <person name="Ovreas L."/>
            <person name="Rohde M."/>
            <person name="Galperin M.Y."/>
            <person name="Jogler C."/>
        </authorList>
    </citation>
    <scope>NUCLEOTIDE SEQUENCE [LARGE SCALE GENOMIC DNA]</scope>
    <source>
        <strain evidence="1 2">Pan241w</strain>
    </source>
</reference>
<accession>A0A517RBC4</accession>
<evidence type="ECO:0000313" key="1">
    <source>
        <dbReference type="EMBL" id="QDT41179.1"/>
    </source>
</evidence>
<dbReference type="Proteomes" id="UP000317171">
    <property type="component" value="Chromosome"/>
</dbReference>